<dbReference type="EMBL" id="JAGYPG010000001">
    <property type="protein sequence ID" value="MBS4193719.1"/>
    <property type="molecule type" value="Genomic_DNA"/>
</dbReference>
<protein>
    <submittedName>
        <fullName evidence="1">Uncharacterized protein</fullName>
    </submittedName>
</protein>
<evidence type="ECO:0000313" key="2">
    <source>
        <dbReference type="Proteomes" id="UP000681414"/>
    </source>
</evidence>
<proteinExistence type="predicted"/>
<organism evidence="1 2">
    <name type="scientific">Lederbergia citri</name>
    <dbReference type="NCBI Taxonomy" id="2833580"/>
    <lineage>
        <taxon>Bacteria</taxon>
        <taxon>Bacillati</taxon>
        <taxon>Bacillota</taxon>
        <taxon>Bacilli</taxon>
        <taxon>Bacillales</taxon>
        <taxon>Bacillaceae</taxon>
        <taxon>Lederbergia</taxon>
    </lineage>
</organism>
<name>A0A942TBZ6_9BACI</name>
<comment type="caution">
    <text evidence="1">The sequence shown here is derived from an EMBL/GenBank/DDBJ whole genome shotgun (WGS) entry which is preliminary data.</text>
</comment>
<gene>
    <name evidence="1" type="ORF">KHA97_01370</name>
</gene>
<sequence length="107" mass="12860">MFLGVVFDLKKYNQYAESIKIHGDLFYKKTMVISLNDVSLLNEFLNMEKENNNIQRVIIYDYEEFRELKNFKIFENTCSKHRLEFSILRQDLHSDVPVELGYMLQVI</sequence>
<reference evidence="1 2" key="1">
    <citation type="submission" date="2021-05" db="EMBL/GenBank/DDBJ databases">
        <title>Novel Bacillus species.</title>
        <authorList>
            <person name="Liu G."/>
        </authorList>
    </citation>
    <scope>NUCLEOTIDE SEQUENCE [LARGE SCALE GENOMIC DNA]</scope>
    <source>
        <strain evidence="2">FJAT-49780</strain>
    </source>
</reference>
<dbReference type="RefSeq" id="WP_066294742.1">
    <property type="nucleotide sequence ID" value="NZ_JAGYPG010000001.1"/>
</dbReference>
<evidence type="ECO:0000313" key="1">
    <source>
        <dbReference type="EMBL" id="MBS4193719.1"/>
    </source>
</evidence>
<dbReference type="AlphaFoldDB" id="A0A942TBZ6"/>
<accession>A0A942TBZ6</accession>
<dbReference type="Proteomes" id="UP000681414">
    <property type="component" value="Unassembled WGS sequence"/>
</dbReference>
<keyword evidence="2" id="KW-1185">Reference proteome</keyword>